<protein>
    <submittedName>
        <fullName evidence="1">Uncharacterized protein</fullName>
    </submittedName>
</protein>
<organism evidence="1">
    <name type="scientific">Arundo donax</name>
    <name type="common">Giant reed</name>
    <name type="synonym">Donax arundinaceus</name>
    <dbReference type="NCBI Taxonomy" id="35708"/>
    <lineage>
        <taxon>Eukaryota</taxon>
        <taxon>Viridiplantae</taxon>
        <taxon>Streptophyta</taxon>
        <taxon>Embryophyta</taxon>
        <taxon>Tracheophyta</taxon>
        <taxon>Spermatophyta</taxon>
        <taxon>Magnoliopsida</taxon>
        <taxon>Liliopsida</taxon>
        <taxon>Poales</taxon>
        <taxon>Poaceae</taxon>
        <taxon>PACMAD clade</taxon>
        <taxon>Arundinoideae</taxon>
        <taxon>Arundineae</taxon>
        <taxon>Arundo</taxon>
    </lineage>
</organism>
<reference evidence="1" key="2">
    <citation type="journal article" date="2015" name="Data Brief">
        <title>Shoot transcriptome of the giant reed, Arundo donax.</title>
        <authorList>
            <person name="Barrero R.A."/>
            <person name="Guerrero F.D."/>
            <person name="Moolhuijzen P."/>
            <person name="Goolsby J.A."/>
            <person name="Tidwell J."/>
            <person name="Bellgard S.E."/>
            <person name="Bellgard M.I."/>
        </authorList>
    </citation>
    <scope>NUCLEOTIDE SEQUENCE</scope>
    <source>
        <tissue evidence="1">Shoot tissue taken approximately 20 cm above the soil surface</tissue>
    </source>
</reference>
<dbReference type="EMBL" id="GBRH01279334">
    <property type="protein sequence ID" value="JAD18561.1"/>
    <property type="molecule type" value="Transcribed_RNA"/>
</dbReference>
<name>A0A0A8XXI0_ARUDO</name>
<sequence length="36" mass="4202">MSNSCLLYHLSFVVKLNVKSCLSFYYIPMLRGTIFL</sequence>
<dbReference type="AlphaFoldDB" id="A0A0A8XXI0"/>
<proteinExistence type="predicted"/>
<evidence type="ECO:0000313" key="1">
    <source>
        <dbReference type="EMBL" id="JAD18561.1"/>
    </source>
</evidence>
<reference evidence="1" key="1">
    <citation type="submission" date="2014-09" db="EMBL/GenBank/DDBJ databases">
        <authorList>
            <person name="Magalhaes I.L.F."/>
            <person name="Oliveira U."/>
            <person name="Santos F.R."/>
            <person name="Vidigal T.H.D.A."/>
            <person name="Brescovit A.D."/>
            <person name="Santos A.J."/>
        </authorList>
    </citation>
    <scope>NUCLEOTIDE SEQUENCE</scope>
    <source>
        <tissue evidence="1">Shoot tissue taken approximately 20 cm above the soil surface</tissue>
    </source>
</reference>
<accession>A0A0A8XXI0</accession>